<organism evidence="6 7">
    <name type="scientific">Meganyctiphanes norvegica</name>
    <name type="common">Northern krill</name>
    <name type="synonym">Thysanopoda norvegica</name>
    <dbReference type="NCBI Taxonomy" id="48144"/>
    <lineage>
        <taxon>Eukaryota</taxon>
        <taxon>Metazoa</taxon>
        <taxon>Ecdysozoa</taxon>
        <taxon>Arthropoda</taxon>
        <taxon>Crustacea</taxon>
        <taxon>Multicrustacea</taxon>
        <taxon>Malacostraca</taxon>
        <taxon>Eumalacostraca</taxon>
        <taxon>Eucarida</taxon>
        <taxon>Euphausiacea</taxon>
        <taxon>Euphausiidae</taxon>
        <taxon>Meganyctiphanes</taxon>
    </lineage>
</organism>
<dbReference type="PANTHER" id="PTHR13227:SF0">
    <property type="entry name" value="EUKARYOTIC TRANSLATION INITIATION FACTOR 2A"/>
    <property type="match status" value="1"/>
</dbReference>
<reference evidence="6 7" key="1">
    <citation type="submission" date="2024-05" db="EMBL/GenBank/DDBJ databases">
        <authorList>
            <person name="Wallberg A."/>
        </authorList>
    </citation>
    <scope>NUCLEOTIDE SEQUENCE [LARGE SCALE GENOMIC DNA]</scope>
</reference>
<keyword evidence="2" id="KW-0853">WD repeat</keyword>
<comment type="caution">
    <text evidence="6">The sequence shown here is derived from an EMBL/GenBank/DDBJ whole genome shotgun (WGS) entry which is preliminary data.</text>
</comment>
<keyword evidence="4" id="KW-0648">Protein biosynthesis</keyword>
<feature type="compositionally biased region" description="Basic and acidic residues" evidence="5">
    <location>
        <begin position="24"/>
        <end position="37"/>
    </location>
</feature>
<proteinExistence type="predicted"/>
<feature type="region of interest" description="Disordered" evidence="5">
    <location>
        <begin position="1"/>
        <end position="63"/>
    </location>
</feature>
<keyword evidence="7" id="KW-1185">Reference proteome</keyword>
<dbReference type="GO" id="GO:0043022">
    <property type="term" value="F:ribosome binding"/>
    <property type="evidence" value="ECO:0007669"/>
    <property type="project" value="TreeGrafter"/>
</dbReference>
<dbReference type="GO" id="GO:0022627">
    <property type="term" value="C:cytosolic small ribosomal subunit"/>
    <property type="evidence" value="ECO:0007669"/>
    <property type="project" value="TreeGrafter"/>
</dbReference>
<keyword evidence="1" id="KW-0396">Initiation factor</keyword>
<evidence type="ECO:0000256" key="2">
    <source>
        <dbReference type="ARBA" id="ARBA00022574"/>
    </source>
</evidence>
<keyword evidence="3" id="KW-0677">Repeat</keyword>
<feature type="compositionally biased region" description="Basic residues" evidence="5">
    <location>
        <begin position="12"/>
        <end position="23"/>
    </location>
</feature>
<name>A0AAV2RCQ8_MEGNR</name>
<feature type="non-terminal residue" evidence="6">
    <location>
        <position position="1"/>
    </location>
</feature>
<accession>A0AAV2RCQ8</accession>
<evidence type="ECO:0000256" key="3">
    <source>
        <dbReference type="ARBA" id="ARBA00022737"/>
    </source>
</evidence>
<dbReference type="GO" id="GO:0003729">
    <property type="term" value="F:mRNA binding"/>
    <property type="evidence" value="ECO:0007669"/>
    <property type="project" value="TreeGrafter"/>
</dbReference>
<dbReference type="AlphaFoldDB" id="A0AAV2RCQ8"/>
<dbReference type="InterPro" id="IPR011387">
    <property type="entry name" value="TIF2A"/>
</dbReference>
<evidence type="ECO:0008006" key="8">
    <source>
        <dbReference type="Google" id="ProtNLM"/>
    </source>
</evidence>
<dbReference type="Proteomes" id="UP001497623">
    <property type="component" value="Unassembled WGS sequence"/>
</dbReference>
<dbReference type="GO" id="GO:0003743">
    <property type="term" value="F:translation initiation factor activity"/>
    <property type="evidence" value="ECO:0007669"/>
    <property type="project" value="UniProtKB-KW"/>
</dbReference>
<dbReference type="EMBL" id="CAXKWB010018878">
    <property type="protein sequence ID" value="CAL4121337.1"/>
    <property type="molecule type" value="Genomic_DNA"/>
</dbReference>
<gene>
    <name evidence="6" type="ORF">MNOR_LOCUS22440</name>
</gene>
<dbReference type="GO" id="GO:0000049">
    <property type="term" value="F:tRNA binding"/>
    <property type="evidence" value="ECO:0007669"/>
    <property type="project" value="TreeGrafter"/>
</dbReference>
<evidence type="ECO:0000313" key="6">
    <source>
        <dbReference type="EMBL" id="CAL4121337.1"/>
    </source>
</evidence>
<evidence type="ECO:0000256" key="1">
    <source>
        <dbReference type="ARBA" id="ARBA00022540"/>
    </source>
</evidence>
<sequence length="112" mass="12454">IVGEQQLSKAAIKNKKKKEAKKKRSDENDWREGKDPEAFDNPPTPGIKSAGADVQMTGDPEKDKKIKNIKKKLDAIAKLKTEQSAGKVLEKNQLEKVSSENKLIEELEALSI</sequence>
<evidence type="ECO:0000256" key="5">
    <source>
        <dbReference type="SAM" id="MobiDB-lite"/>
    </source>
</evidence>
<dbReference type="PANTHER" id="PTHR13227">
    <property type="entry name" value="EUKARYOTIC TRANSLATION INITIATION FACTOR 2A"/>
    <property type="match status" value="1"/>
</dbReference>
<protein>
    <recommendedName>
        <fullName evidence="8">Eukaryotic translation initiation factor 2A</fullName>
    </recommendedName>
</protein>
<evidence type="ECO:0000313" key="7">
    <source>
        <dbReference type="Proteomes" id="UP001497623"/>
    </source>
</evidence>
<evidence type="ECO:0000256" key="4">
    <source>
        <dbReference type="ARBA" id="ARBA00022917"/>
    </source>
</evidence>